<dbReference type="SUPFAM" id="SSF57850">
    <property type="entry name" value="RING/U-box"/>
    <property type="match status" value="1"/>
</dbReference>
<feature type="region of interest" description="Disordered" evidence="4">
    <location>
        <begin position="1066"/>
        <end position="1091"/>
    </location>
</feature>
<feature type="compositionally biased region" description="Polar residues" evidence="4">
    <location>
        <begin position="271"/>
        <end position="284"/>
    </location>
</feature>
<dbReference type="OrthoDB" id="9049620at2759"/>
<dbReference type="EMBL" id="MTYJ01000036">
    <property type="protein sequence ID" value="OQV19701.1"/>
    <property type="molecule type" value="Genomic_DNA"/>
</dbReference>
<dbReference type="InterPro" id="IPR013083">
    <property type="entry name" value="Znf_RING/FYVE/PHD"/>
</dbReference>
<evidence type="ECO:0000256" key="3">
    <source>
        <dbReference type="PROSITE-ProRule" id="PRU00175"/>
    </source>
</evidence>
<evidence type="ECO:0000256" key="1">
    <source>
        <dbReference type="ARBA" id="ARBA00022771"/>
    </source>
</evidence>
<dbReference type="Gene3D" id="3.30.40.10">
    <property type="entry name" value="Zinc/RING finger domain, C3HC4 (zinc finger)"/>
    <property type="match status" value="1"/>
</dbReference>
<sequence length="1326" mass="142311">MGNTSAAPKRADRGKFQNFTHPATTITQCTHNADGTLAQTNATPLSGIGPASPQTVHPPPLPHVKNPEILAHFTGLFGGSLTNILNGPKLKGVVLQLLNYVPSTTESYLHLSDGLNSFSHATTLHGTQLDQNLRNHQFPRYSIIVIEEYACTLRAEKKVLVILEMRLQYVSHNKNATIGYPLTLDYVGLSVDTYRHFTKDNDKLINEIRSSSRATITTEAGLDASRLFLRLSGSAASVNMAASLITNVSNELALVNLKLTQPAVKKMAPQIPSTSQERGEQLQTPAAKGAPTHAAVPKATPSSGNPNTTPSSGNPNTTPNSGNPKTTLNSENPEATPSSGNPKATPSSGNLETTPSSGNLETTPSSGNLETMPSSGNPKTTPSSGNLETTPSSGNPKTTPSSGNPKATPSSGNLETMPSSGNPKTTPSSGNPKTTLSSGNPKATLSSGNPKTTLSSGNPETTPSSGNPKTTSSSGNPETTPSSGNPKTTLSSENPINQEPSLAQTNMEPEGNAKNPQTAGKVSDIFSIEKAQTTVQDVKQISAQVPSKISPIPIASEGMLNSAVKSTVTQQTVSKATPTPRNPVNGKSTVFYSKGYTKNRQTAKQHRDLSSFKKAQATVQDVGRSSAKIPSKLSSPPVASISQQPNERTLPLPEKSHGTQQTASKATPSHGNPETHPSKVSVAVRIPFDLLKIIGQNEHNKNLQSARKVPGITSIKITQTTEQDFFYTVEGVNEASIQAARKLFQLRKLDRVIRVPSQHFAHFTQNGEKRLNELRDTFRVRIQLEATSDAGINLLRVYGLSMDVDRASDRIEADLSTIEGKIQPRIREEAQEASRSKTETTIATRFSNFVRIPGRLLADDSSKWPSEFVRCVDVARTLPGVLRVTLQTRAKQSIEEYVYLVEASSREALDNAAELIDLQKLEKFFSFRVPLDIFSCAAFRTSLNANREARYSFEKTATTGIVDLFGNARVACEAVEEFQGIFKAFTAAKARQQLGSELPQIEMTVPADLIAAPVFHGIFARKGLSYSTLPTPVGSGLAGGSSRICVKGEDVCDAYREIKRLIASPASRQTGVPNPTPTSSRPVAPPASQATISPATSSQVFFMLAEAPVELMGLIGGVGRYEELVVTARRTPGISAVTEIQSDTPRLYYVEGNSEAVVAAVVKHIELKLIKKTVALPSKYFEEPYGPERLARLARDYHVRFEFMSAIRPGASVRLSGLLRCNVEAAAALLQKEMEREELPMASTVYTGTGKANSFGQLDRQPSQKLVEADDDSEDCVICSDASATFAFIPCGHRNFCEACAKTAFAAKKECPCCRGVSTQVIPIFL</sequence>
<feature type="compositionally biased region" description="Low complexity" evidence="4">
    <location>
        <begin position="300"/>
        <end position="324"/>
    </location>
</feature>
<feature type="region of interest" description="Disordered" evidence="4">
    <location>
        <begin position="571"/>
        <end position="590"/>
    </location>
</feature>
<feature type="domain" description="RING-type" evidence="5">
    <location>
        <begin position="1276"/>
        <end position="1315"/>
    </location>
</feature>
<organism evidence="6 7">
    <name type="scientific">Hypsibius exemplaris</name>
    <name type="common">Freshwater tardigrade</name>
    <dbReference type="NCBI Taxonomy" id="2072580"/>
    <lineage>
        <taxon>Eukaryota</taxon>
        <taxon>Metazoa</taxon>
        <taxon>Ecdysozoa</taxon>
        <taxon>Tardigrada</taxon>
        <taxon>Eutardigrada</taxon>
        <taxon>Parachela</taxon>
        <taxon>Hypsibioidea</taxon>
        <taxon>Hypsibiidae</taxon>
        <taxon>Hypsibius</taxon>
    </lineage>
</organism>
<dbReference type="InterPro" id="IPR051728">
    <property type="entry name" value="RING-FYVE_E3_ubiquitin-ligase"/>
</dbReference>
<evidence type="ECO:0000259" key="5">
    <source>
        <dbReference type="PROSITE" id="PS50089"/>
    </source>
</evidence>
<dbReference type="Proteomes" id="UP000192578">
    <property type="component" value="Unassembled WGS sequence"/>
</dbReference>
<feature type="region of interest" description="Disordered" evidence="4">
    <location>
        <begin position="596"/>
        <end position="677"/>
    </location>
</feature>
<keyword evidence="1 3" id="KW-0863">Zinc-finger</keyword>
<keyword evidence="7" id="KW-1185">Reference proteome</keyword>
<accession>A0A1W0WWX3</accession>
<gene>
    <name evidence="6" type="ORF">BV898_06242</name>
</gene>
<dbReference type="PANTHER" id="PTHR14879:SF5">
    <property type="entry name" value="RING-TYPE DOMAIN-CONTAINING PROTEIN"/>
    <property type="match status" value="1"/>
</dbReference>
<reference evidence="7" key="1">
    <citation type="submission" date="2017-01" db="EMBL/GenBank/DDBJ databases">
        <title>Comparative genomics of anhydrobiosis in the tardigrade Hypsibius dujardini.</title>
        <authorList>
            <person name="Yoshida Y."/>
            <person name="Koutsovoulos G."/>
            <person name="Laetsch D."/>
            <person name="Stevens L."/>
            <person name="Kumar S."/>
            <person name="Horikawa D."/>
            <person name="Ishino K."/>
            <person name="Komine S."/>
            <person name="Tomita M."/>
            <person name="Blaxter M."/>
            <person name="Arakawa K."/>
        </authorList>
    </citation>
    <scope>NUCLEOTIDE SEQUENCE [LARGE SCALE GENOMIC DNA]</scope>
    <source>
        <strain evidence="7">Z151</strain>
    </source>
</reference>
<evidence type="ECO:0000256" key="2">
    <source>
        <dbReference type="ARBA" id="ARBA00022833"/>
    </source>
</evidence>
<evidence type="ECO:0000256" key="4">
    <source>
        <dbReference type="SAM" id="MobiDB-lite"/>
    </source>
</evidence>
<dbReference type="PROSITE" id="PS50089">
    <property type="entry name" value="ZF_RING_2"/>
    <property type="match status" value="1"/>
</dbReference>
<dbReference type="SMART" id="SM00184">
    <property type="entry name" value="RING"/>
    <property type="match status" value="1"/>
</dbReference>
<protein>
    <recommendedName>
        <fullName evidence="5">RING-type domain-containing protein</fullName>
    </recommendedName>
</protein>
<feature type="region of interest" description="Disordered" evidence="4">
    <location>
        <begin position="268"/>
        <end position="525"/>
    </location>
</feature>
<name>A0A1W0WWX3_HYPEX</name>
<comment type="caution">
    <text evidence="6">The sequence shown here is derived from an EMBL/GenBank/DDBJ whole genome shotgun (WGS) entry which is preliminary data.</text>
</comment>
<dbReference type="InterPro" id="IPR012340">
    <property type="entry name" value="NA-bd_OB-fold"/>
</dbReference>
<proteinExistence type="predicted"/>
<feature type="compositionally biased region" description="Polar residues" evidence="4">
    <location>
        <begin position="658"/>
        <end position="672"/>
    </location>
</feature>
<dbReference type="GO" id="GO:0008270">
    <property type="term" value="F:zinc ion binding"/>
    <property type="evidence" value="ECO:0007669"/>
    <property type="project" value="UniProtKB-KW"/>
</dbReference>
<dbReference type="Gene3D" id="2.40.50.140">
    <property type="entry name" value="Nucleic acid-binding proteins"/>
    <property type="match status" value="1"/>
</dbReference>
<dbReference type="InterPro" id="IPR001841">
    <property type="entry name" value="Znf_RING"/>
</dbReference>
<dbReference type="PANTHER" id="PTHR14879">
    <property type="entry name" value="CASPASE REGULATOR, RING FINGER DOMAIN-CONTAINING"/>
    <property type="match status" value="1"/>
</dbReference>
<dbReference type="Pfam" id="PF13920">
    <property type="entry name" value="zf-C3HC4_3"/>
    <property type="match status" value="1"/>
</dbReference>
<keyword evidence="2" id="KW-0862">Zinc</keyword>
<feature type="compositionally biased region" description="Polar residues" evidence="4">
    <location>
        <begin position="1066"/>
        <end position="1081"/>
    </location>
</feature>
<evidence type="ECO:0000313" key="6">
    <source>
        <dbReference type="EMBL" id="OQV19701.1"/>
    </source>
</evidence>
<keyword evidence="1 3" id="KW-0479">Metal-binding</keyword>
<evidence type="ECO:0000313" key="7">
    <source>
        <dbReference type="Proteomes" id="UP000192578"/>
    </source>
</evidence>
<feature type="compositionally biased region" description="Polar residues" evidence="4">
    <location>
        <begin position="325"/>
        <end position="507"/>
    </location>
</feature>